<dbReference type="AlphaFoldDB" id="A0A3A9AEV4"/>
<reference evidence="2 3" key="1">
    <citation type="submission" date="2018-09" db="EMBL/GenBank/DDBJ databases">
        <title>Murine metabolic-syndrome-specific gut microbial biobank.</title>
        <authorList>
            <person name="Liu C."/>
        </authorList>
    </citation>
    <scope>NUCLEOTIDE SEQUENCE [LARGE SCALE GENOMIC DNA]</scope>
    <source>
        <strain evidence="2 3">0.1xD8-82</strain>
    </source>
</reference>
<gene>
    <name evidence="2" type="ORF">D7V94_15120</name>
</gene>
<dbReference type="RefSeq" id="WP_120471168.1">
    <property type="nucleotide sequence ID" value="NZ_RAYQ01000016.1"/>
</dbReference>
<sequence length="557" mass="63447">MEVGKVLFSAVCFAIAMKYVQDRYKIAGMAFGLLFGICQTMGKIVLAYGVKNASLVSEYGVFFLSAAMGAGGMAALSFAFVEWISKNGKISKTPKRLQSFPVLYALILACYLPCFIAYFPGCMSYDSWYITLEALGIISFDNHHPFLHTLLWSIFAHMDEWLGIKQIGITLYTMTQLLAMAAVYAYTCVWISRRNLAGPVKKIACIYYAFNPVFHIFTLILTKDVLFSGFFLLLNITLADFLENMFENSDQNAPRAALTLRNSSPVGKWMQMRLTALLLLCCLFRNNMIYVVIAFTVFLCFLTRNSFLRCKSFFLAILLFYIITKVVYPGIGVEGGSVKEMLPVPLSQIAAVYHEEGASIGAEEKRLINKYMPGVERYDRFFADPVKGDFNESAFEENRGEFFYMWGNILGKYPVVCGEAFLALNLPFWYPEMESVREYIETDNYSQDYPVERKGWLPQVYNWYETVSENEAVWMHLPVMKQLYSIGVPVWVLLFFGIRYGLSKRKAALSVIVLNILLWMTYLLGPVSSFRYAEPLLLTYPLWLALCSQPAQRNVLA</sequence>
<feature type="transmembrane region" description="Helical" evidence="1">
    <location>
        <begin position="274"/>
        <end position="301"/>
    </location>
</feature>
<feature type="transmembrane region" description="Helical" evidence="1">
    <location>
        <begin position="26"/>
        <end position="49"/>
    </location>
</feature>
<proteinExistence type="predicted"/>
<accession>A0A3A9AEV4</accession>
<feature type="transmembrane region" description="Helical" evidence="1">
    <location>
        <begin position="169"/>
        <end position="192"/>
    </location>
</feature>
<evidence type="ECO:0000256" key="1">
    <source>
        <dbReference type="SAM" id="Phobius"/>
    </source>
</evidence>
<dbReference type="InterPro" id="IPR046062">
    <property type="entry name" value="DUF6020"/>
</dbReference>
<evidence type="ECO:0008006" key="4">
    <source>
        <dbReference type="Google" id="ProtNLM"/>
    </source>
</evidence>
<protein>
    <recommendedName>
        <fullName evidence="4">Glycosyltransferase RgtA/B/C/D-like domain-containing protein</fullName>
    </recommendedName>
</protein>
<keyword evidence="1" id="KW-0812">Transmembrane</keyword>
<comment type="caution">
    <text evidence="2">The sequence shown here is derived from an EMBL/GenBank/DDBJ whole genome shotgun (WGS) entry which is preliminary data.</text>
</comment>
<feature type="transmembrane region" description="Helical" evidence="1">
    <location>
        <begin position="313"/>
        <end position="331"/>
    </location>
</feature>
<keyword evidence="1" id="KW-0472">Membrane</keyword>
<dbReference type="Pfam" id="PF19484">
    <property type="entry name" value="DUF6020"/>
    <property type="match status" value="1"/>
</dbReference>
<dbReference type="EMBL" id="RAYQ01000016">
    <property type="protein sequence ID" value="RKI90190.1"/>
    <property type="molecule type" value="Genomic_DNA"/>
</dbReference>
<keyword evidence="3" id="KW-1185">Reference proteome</keyword>
<feature type="transmembrane region" description="Helical" evidence="1">
    <location>
        <begin position="509"/>
        <end position="533"/>
    </location>
</feature>
<dbReference type="Proteomes" id="UP000280696">
    <property type="component" value="Unassembled WGS sequence"/>
</dbReference>
<name>A0A3A9AEV4_9FIRM</name>
<evidence type="ECO:0000313" key="3">
    <source>
        <dbReference type="Proteomes" id="UP000280696"/>
    </source>
</evidence>
<feature type="transmembrane region" description="Helical" evidence="1">
    <location>
        <begin position="102"/>
        <end position="119"/>
    </location>
</feature>
<feature type="transmembrane region" description="Helical" evidence="1">
    <location>
        <begin position="61"/>
        <end position="81"/>
    </location>
</feature>
<feature type="transmembrane region" description="Helical" evidence="1">
    <location>
        <begin position="483"/>
        <end position="502"/>
    </location>
</feature>
<organism evidence="2 3">
    <name type="scientific">Parablautia intestinalis</name>
    <dbReference type="NCBI Taxonomy" id="2320100"/>
    <lineage>
        <taxon>Bacteria</taxon>
        <taxon>Bacillati</taxon>
        <taxon>Bacillota</taxon>
        <taxon>Clostridia</taxon>
        <taxon>Lachnospirales</taxon>
        <taxon>Lachnospiraceae</taxon>
        <taxon>Parablautia</taxon>
    </lineage>
</organism>
<dbReference type="OrthoDB" id="2137478at2"/>
<keyword evidence="1" id="KW-1133">Transmembrane helix</keyword>
<evidence type="ECO:0000313" key="2">
    <source>
        <dbReference type="EMBL" id="RKI90190.1"/>
    </source>
</evidence>